<keyword evidence="1" id="KW-0540">Nuclease</keyword>
<dbReference type="EMBL" id="CP001640">
    <property type="protein sequence ID" value="ACS26106.1"/>
    <property type="molecule type" value="Genomic_DNA"/>
</dbReference>
<dbReference type="GO" id="GO:0009307">
    <property type="term" value="P:DNA restriction-modification system"/>
    <property type="evidence" value="ECO:0007669"/>
    <property type="project" value="InterPro"/>
</dbReference>
<evidence type="ECO:0000256" key="4">
    <source>
        <dbReference type="ARBA" id="ARBA00022801"/>
    </source>
</evidence>
<gene>
    <name evidence="7" type="ordered locus">GWCH70_3473</name>
</gene>
<evidence type="ECO:0000256" key="2">
    <source>
        <dbReference type="ARBA" id="ARBA00022747"/>
    </source>
</evidence>
<protein>
    <recommendedName>
        <fullName evidence="6">type II site-specific deoxyribonuclease</fullName>
        <ecNumber evidence="6">3.1.21.4</ecNumber>
    </recommendedName>
</protein>
<evidence type="ECO:0000256" key="3">
    <source>
        <dbReference type="ARBA" id="ARBA00022759"/>
    </source>
</evidence>
<dbReference type="KEGG" id="gwc:GWCH70_3473"/>
<keyword evidence="2" id="KW-0680">Restriction system</keyword>
<reference evidence="7" key="1">
    <citation type="submission" date="2009-06" db="EMBL/GenBank/DDBJ databases">
        <title>Complete sequence of plasmid 2 of Geopacillus sp. WCH70.</title>
        <authorList>
            <consortium name="US DOE Joint Genome Institute"/>
            <person name="Lucas S."/>
            <person name="Copeland A."/>
            <person name="Lapidus A."/>
            <person name="Glavina del Rio T."/>
            <person name="Dalin E."/>
            <person name="Tice H."/>
            <person name="Bruce D."/>
            <person name="Goodwin L."/>
            <person name="Pitluck S."/>
            <person name="Chertkov O."/>
            <person name="Brettin T."/>
            <person name="Detter J.C."/>
            <person name="Han C."/>
            <person name="Larimer F."/>
            <person name="Land M."/>
            <person name="Hauser L."/>
            <person name="Kyrpides N."/>
            <person name="Mikhailova N."/>
            <person name="Brumm P."/>
            <person name="Mead D.A."/>
            <person name="Richardson P."/>
        </authorList>
    </citation>
    <scope>NUCLEOTIDE SEQUENCE [LARGE SCALE GENOMIC DNA]</scope>
    <source>
        <plasmid evidence="7">pWCH7002</plasmid>
        <plasmid evidence="7">WCH70</plasmid>
    </source>
</reference>
<dbReference type="eggNOG" id="ENOG502Z9T1">
    <property type="taxonomic scope" value="Bacteria"/>
</dbReference>
<evidence type="ECO:0000256" key="6">
    <source>
        <dbReference type="ARBA" id="ARBA00093790"/>
    </source>
</evidence>
<sequence length="268" mass="30845">MDEKTKERVRQHVKAVMERLIAKRTVEEPFSAKEIEEKNPFGYLLVPIEVWKGSKMERSFVTTLGQGIFEQLGKIIAEGTGAFAANQYDKTLTINTFRTEKIDSIIKKQRSKPKKGEKRVPPDLSKELDDIARLENEKYEIITVKSDLYIRRPDGKEEYYSLKTVKPNLDQTAEAKKNLLLLRTGDPNCEAYFALPYNPAGEGNPYSKAGHSIPNRLFNMDDERFVLIGSALWNKIGNDENTYEELLEIFREVGKESAERIRKEYFGL</sequence>
<keyword evidence="3 7" id="KW-0255">Endonuclease</keyword>
<dbReference type="GO" id="GO:0009036">
    <property type="term" value="F:type II site-specific deoxyribonuclease activity"/>
    <property type="evidence" value="ECO:0007669"/>
    <property type="project" value="InterPro"/>
</dbReference>
<dbReference type="REBASE" id="21032">
    <property type="entry name" value="GspWCHORF3472P"/>
</dbReference>
<dbReference type="Pfam" id="PF09520">
    <property type="entry name" value="RE_TdeIII"/>
    <property type="match status" value="1"/>
</dbReference>
<dbReference type="HOGENOM" id="CLU_086963_0_0_9"/>
<dbReference type="OrthoDB" id="451919at2"/>
<evidence type="ECO:0000256" key="5">
    <source>
        <dbReference type="ARBA" id="ARBA00093760"/>
    </source>
</evidence>
<name>C5DB33_GEOSW</name>
<comment type="catalytic activity">
    <reaction evidence="5">
        <text>Endonucleolytic cleavage of DNA to give specific double-stranded fragments with terminal 5'-phosphates.</text>
        <dbReference type="EC" id="3.1.21.4"/>
    </reaction>
</comment>
<accession>C5DB33</accession>
<dbReference type="EC" id="3.1.21.4" evidence="6"/>
<evidence type="ECO:0000313" key="7">
    <source>
        <dbReference type="EMBL" id="ACS26106.1"/>
    </source>
</evidence>
<dbReference type="InterPro" id="IPR019045">
    <property type="entry name" value="Restrct_endonuc_II_HinfI"/>
</dbReference>
<proteinExistence type="predicted"/>
<dbReference type="GO" id="GO:0003677">
    <property type="term" value="F:DNA binding"/>
    <property type="evidence" value="ECO:0007669"/>
    <property type="project" value="InterPro"/>
</dbReference>
<organism evidence="7">
    <name type="scientific">Geobacillus sp. (strain WCH70)</name>
    <dbReference type="NCBI Taxonomy" id="471223"/>
    <lineage>
        <taxon>Bacteria</taxon>
        <taxon>Bacillati</taxon>
        <taxon>Bacillota</taxon>
        <taxon>Bacilli</taxon>
        <taxon>Bacillales</taxon>
        <taxon>Anoxybacillaceae</taxon>
        <taxon>Geobacillus</taxon>
    </lineage>
</organism>
<evidence type="ECO:0000256" key="1">
    <source>
        <dbReference type="ARBA" id="ARBA00022722"/>
    </source>
</evidence>
<geneLocation type="plasmid" evidence="7">
    <name>pWCH7002</name>
</geneLocation>
<keyword evidence="4" id="KW-0378">Hydrolase</keyword>
<dbReference type="AlphaFoldDB" id="C5DB33"/>
<keyword evidence="7" id="KW-0614">Plasmid</keyword>